<comment type="caution">
    <text evidence="2">The sequence shown here is derived from an EMBL/GenBank/DDBJ whole genome shotgun (WGS) entry which is preliminary data.</text>
</comment>
<feature type="region of interest" description="Disordered" evidence="1">
    <location>
        <begin position="1"/>
        <end position="77"/>
    </location>
</feature>
<evidence type="ECO:0000313" key="2">
    <source>
        <dbReference type="EMBL" id="GAA0968303.1"/>
    </source>
</evidence>
<sequence length="77" mass="7561">MDPEPGTLSPMAADGGLRPQPSGWLAVDPVGDEGGAEGAGGTAGESQECDPAELAGCPDGLLAELNGINPSEESNRA</sequence>
<accession>A0ABN1RZZ2</accession>
<reference evidence="2 3" key="1">
    <citation type="journal article" date="2019" name="Int. J. Syst. Evol. Microbiol.">
        <title>The Global Catalogue of Microorganisms (GCM) 10K type strain sequencing project: providing services to taxonomists for standard genome sequencing and annotation.</title>
        <authorList>
            <consortium name="The Broad Institute Genomics Platform"/>
            <consortium name="The Broad Institute Genome Sequencing Center for Infectious Disease"/>
            <person name="Wu L."/>
            <person name="Ma J."/>
        </authorList>
    </citation>
    <scope>NUCLEOTIDE SEQUENCE [LARGE SCALE GENOMIC DNA]</scope>
    <source>
        <strain evidence="2 3">JCM 10696</strain>
    </source>
</reference>
<keyword evidence="3" id="KW-1185">Reference proteome</keyword>
<organism evidence="2 3">
    <name type="scientific">Actinocorallia libanotica</name>
    <dbReference type="NCBI Taxonomy" id="46162"/>
    <lineage>
        <taxon>Bacteria</taxon>
        <taxon>Bacillati</taxon>
        <taxon>Actinomycetota</taxon>
        <taxon>Actinomycetes</taxon>
        <taxon>Streptosporangiales</taxon>
        <taxon>Thermomonosporaceae</taxon>
        <taxon>Actinocorallia</taxon>
    </lineage>
</organism>
<feature type="compositionally biased region" description="Polar residues" evidence="1">
    <location>
        <begin position="68"/>
        <end position="77"/>
    </location>
</feature>
<proteinExistence type="predicted"/>
<evidence type="ECO:0000313" key="3">
    <source>
        <dbReference type="Proteomes" id="UP001500665"/>
    </source>
</evidence>
<dbReference type="EMBL" id="BAAAHH010000055">
    <property type="protein sequence ID" value="GAA0968303.1"/>
    <property type="molecule type" value="Genomic_DNA"/>
</dbReference>
<gene>
    <name evidence="2" type="ORF">GCM10009550_73470</name>
</gene>
<evidence type="ECO:0000256" key="1">
    <source>
        <dbReference type="SAM" id="MobiDB-lite"/>
    </source>
</evidence>
<name>A0ABN1RZZ2_9ACTN</name>
<dbReference type="Proteomes" id="UP001500665">
    <property type="component" value="Unassembled WGS sequence"/>
</dbReference>
<protein>
    <submittedName>
        <fullName evidence="2">Uncharacterized protein</fullName>
    </submittedName>
</protein>